<proteinExistence type="predicted"/>
<reference evidence="3 4" key="1">
    <citation type="journal article" date="2014" name="Genome Announc.">
        <title>Draft genome sequences of eight enterohepatic helicobacter species isolated from both laboratory and wild rodents.</title>
        <authorList>
            <person name="Sheh A."/>
            <person name="Shen Z."/>
            <person name="Fox J.G."/>
        </authorList>
    </citation>
    <scope>NUCLEOTIDE SEQUENCE [LARGE SCALE GENOMIC DNA]</scope>
    <source>
        <strain evidence="3 4">MIT 01-6451</strain>
    </source>
</reference>
<feature type="transmembrane region" description="Helical" evidence="2">
    <location>
        <begin position="243"/>
        <end position="268"/>
    </location>
</feature>
<name>A0A4U8THN9_9HELI</name>
<keyword evidence="4" id="KW-1185">Reference proteome</keyword>
<dbReference type="OrthoDB" id="5313291at2"/>
<evidence type="ECO:0000313" key="3">
    <source>
        <dbReference type="EMBL" id="TLD99760.1"/>
    </source>
</evidence>
<evidence type="ECO:0000256" key="1">
    <source>
        <dbReference type="SAM" id="Coils"/>
    </source>
</evidence>
<keyword evidence="2" id="KW-0472">Membrane</keyword>
<dbReference type="AlphaFoldDB" id="A0A4U8THN9"/>
<dbReference type="RefSeq" id="WP_034362230.1">
    <property type="nucleotide sequence ID" value="NZ_CAMRWY010000017.1"/>
</dbReference>
<protein>
    <submittedName>
        <fullName evidence="3">Uncharacterized protein</fullName>
    </submittedName>
</protein>
<keyword evidence="1" id="KW-0175">Coiled coil</keyword>
<keyword evidence="2" id="KW-1133">Transmembrane helix</keyword>
<organism evidence="3 4">
    <name type="scientific">Helicobacter japonicus</name>
    <dbReference type="NCBI Taxonomy" id="425400"/>
    <lineage>
        <taxon>Bacteria</taxon>
        <taxon>Pseudomonadati</taxon>
        <taxon>Campylobacterota</taxon>
        <taxon>Epsilonproteobacteria</taxon>
        <taxon>Campylobacterales</taxon>
        <taxon>Helicobacteraceae</taxon>
        <taxon>Helicobacter</taxon>
    </lineage>
</organism>
<dbReference type="EMBL" id="JRMQ02000018">
    <property type="protein sequence ID" value="TLD99760.1"/>
    <property type="molecule type" value="Genomic_DNA"/>
</dbReference>
<gene>
    <name evidence="3" type="ORF">LS65_009225</name>
</gene>
<dbReference type="STRING" id="425400.LS65_05560"/>
<comment type="caution">
    <text evidence="3">The sequence shown here is derived from an EMBL/GenBank/DDBJ whole genome shotgun (WGS) entry which is preliminary data.</text>
</comment>
<evidence type="ECO:0000256" key="2">
    <source>
        <dbReference type="SAM" id="Phobius"/>
    </source>
</evidence>
<evidence type="ECO:0000313" key="4">
    <source>
        <dbReference type="Proteomes" id="UP000029707"/>
    </source>
</evidence>
<feature type="coiled-coil region" evidence="1">
    <location>
        <begin position="138"/>
        <end position="198"/>
    </location>
</feature>
<dbReference type="Proteomes" id="UP000029707">
    <property type="component" value="Unassembled WGS sequence"/>
</dbReference>
<accession>A0A4U8THN9</accession>
<keyword evidence="2" id="KW-0812">Transmembrane</keyword>
<sequence length="1209" mass="139490">MKPKDIIESQSKFISPKHIAHSANIHLETLNLQEDAQYCLQNVTKMQVADLQLALQIYRLNSTQEESNLEIFTLDKTDDIVLEQIEKEIQKENEESQIQKKDSYNISIQTSNDTKEILDLSAMMIKLVSLLSDDSKKGKDIENILQEIKDNLDSYNKQDNMIFNAIKDYDFSNTQEALTEAKKALDEICQSLDKYAEEAQKDFENRFNKDIINLTAQIIGTTHLPALAHILIHKLGTSMTKKFFFSVFLGGVALGPFGITISIIWLLWDIYDFFSTKHKDNQKLEAAYKVYGAILSIYERLGYPLASLLNFGHIGAGNLITMQKDNLFTYSLYPNCIKFSSTFLYPFLKDNVSTFEDMSYKVTLSLNSEKEPNQAYIENIFEKNNKDDDCAFINANKNTQFSTFSCEHLYKIYEEDKDNNSTHSSAFQHLQNMFLKFDSFLFIKSSSFSSILANDLLIQSFTPSKQQNKPRMNKTALFLTNCLHNGLPEYQVQNHIRNKLYDNKNTKSNVLFLSAMYRVKKATLVRTLIDNLTKLFKKLENYARFNQTQQIRYLTQNLGKLIKEYDAGKVKFYGYGDYVTTYEINDKKLCDMNEKDFCNFVYDLCQVFVYKKYMQMCDNYMDNTLRSYYRYGNDQEKLSQAKADIQKICEDIMAIILDVSYLFSYFNAYEVTRLKQYQKEIEEEYKKQKQILEKFFKTKSFTNKIDKQAVPNIFYDIKEIKELCLALLAEYFNVKNSDEKLESFLEQSKKIEISKAEKNLKTNNKLAYYQITIEYVMPLLPLNESFLNCLEEEDLFLFSRVIIEELKTSKSRNALIDDFIGNYEITIGLYTLIYSNDEDFDKLLKNNKTEEIIKAFYEISADAGKKILENELKIKLEKIGDKYGAITAIVFGESAKEKIQKIGSNIAEKLDKSYTNHLPSTDLSKGLSLLSFFASSVISYTIQAILDAIFQVQIGSVAQMKQQAVALIFALNRHTNAPYATCKQGSEYLTFPIEITQTLVNADLKALILGGSALNSGLFVHTPSAALFNEDSQNALKSLKETLRHFMNNKVNLIGIGEKGKDIVKEAYAKLWCYLDMGKNEEIESYLREELQTKPSYYTLENLTSDKYIRTKLKKAKDLDNSDENFIEVEGNAKGGIKFNHDFLIQLKRVAEYNYAVYRGLISTEDRALIKQKEQNEKFGKVDKSPDEYLCGNLIYDGDYIPTTIDIVD</sequence>